<evidence type="ECO:0000259" key="5">
    <source>
        <dbReference type="PROSITE" id="PS50931"/>
    </source>
</evidence>
<dbReference type="SUPFAM" id="SSF46785">
    <property type="entry name" value="Winged helix' DNA-binding domain"/>
    <property type="match status" value="1"/>
</dbReference>
<gene>
    <name evidence="6" type="ORF">ABH943_003902</name>
</gene>
<sequence>MQQSDHFDPVRGRCVNTRGIDVRQLQAFVVIAEELNFVRSSQRLFISQPALSQTIRQFESTLGVQLFDRTTRSVALTEAGQELLKDAREILERVSHLAEHARDYARGIRGTLKVGFLIGAGVDLMPQILRAFGQRYPDVNVIVKEFDFSAPEAGIISSMEVSVLRPPVGVEGLVCETLIEEACVACLPASHRLASAESVSIYDLLDDPIVAAPGSGVWRNYWTGDEYRGGRAAPVVHEAATVESELQTVASGRGISITAYSTAQFYARPGVAFPVIRDMPPCTVAVAVSREPTVAAANFVRIAIEVAEKLRSRSSRTT</sequence>
<evidence type="ECO:0000256" key="1">
    <source>
        <dbReference type="ARBA" id="ARBA00009437"/>
    </source>
</evidence>
<keyword evidence="4" id="KW-0804">Transcription</keyword>
<feature type="domain" description="HTH lysR-type" evidence="5">
    <location>
        <begin position="20"/>
        <end position="77"/>
    </location>
</feature>
<dbReference type="GO" id="GO:0003677">
    <property type="term" value="F:DNA binding"/>
    <property type="evidence" value="ECO:0007669"/>
    <property type="project" value="UniProtKB-KW"/>
</dbReference>
<dbReference type="InterPro" id="IPR000847">
    <property type="entry name" value="LysR_HTH_N"/>
</dbReference>
<evidence type="ECO:0000313" key="6">
    <source>
        <dbReference type="EMBL" id="MFK4443880.1"/>
    </source>
</evidence>
<keyword evidence="2" id="KW-0805">Transcription regulation</keyword>
<accession>A0ABW8MJN1</accession>
<comment type="caution">
    <text evidence="6">The sequence shown here is derived from an EMBL/GenBank/DDBJ whole genome shotgun (WGS) entry which is preliminary data.</text>
</comment>
<protein>
    <submittedName>
        <fullName evidence="6">DNA-binding transcriptional LysR family regulator</fullName>
    </submittedName>
</protein>
<evidence type="ECO:0000313" key="7">
    <source>
        <dbReference type="Proteomes" id="UP001620514"/>
    </source>
</evidence>
<dbReference type="PRINTS" id="PR00039">
    <property type="entry name" value="HTHLYSR"/>
</dbReference>
<dbReference type="CDD" id="cd08414">
    <property type="entry name" value="PBP2_LTTR_aromatics_like"/>
    <property type="match status" value="1"/>
</dbReference>
<reference evidence="6 7" key="1">
    <citation type="submission" date="2024-11" db="EMBL/GenBank/DDBJ databases">
        <title>Using genomics to understand microbial adaptation to soil warming.</title>
        <authorList>
            <person name="Deangelis K.M. PhD."/>
        </authorList>
    </citation>
    <scope>NUCLEOTIDE SEQUENCE [LARGE SCALE GENOMIC DNA]</scope>
    <source>
        <strain evidence="6 7">GAS97</strain>
    </source>
</reference>
<dbReference type="Gene3D" id="1.10.10.10">
    <property type="entry name" value="Winged helix-like DNA-binding domain superfamily/Winged helix DNA-binding domain"/>
    <property type="match status" value="1"/>
</dbReference>
<dbReference type="PANTHER" id="PTHR30346">
    <property type="entry name" value="TRANSCRIPTIONAL DUAL REGULATOR HCAR-RELATED"/>
    <property type="match status" value="1"/>
</dbReference>
<keyword evidence="3 6" id="KW-0238">DNA-binding</keyword>
<dbReference type="Pfam" id="PF03466">
    <property type="entry name" value="LysR_substrate"/>
    <property type="match status" value="1"/>
</dbReference>
<dbReference type="SUPFAM" id="SSF53850">
    <property type="entry name" value="Periplasmic binding protein-like II"/>
    <property type="match status" value="1"/>
</dbReference>
<dbReference type="PANTHER" id="PTHR30346:SF0">
    <property type="entry name" value="HCA OPERON TRANSCRIPTIONAL ACTIVATOR HCAR"/>
    <property type="match status" value="1"/>
</dbReference>
<dbReference type="InterPro" id="IPR005119">
    <property type="entry name" value="LysR_subst-bd"/>
</dbReference>
<dbReference type="PROSITE" id="PS50931">
    <property type="entry name" value="HTH_LYSR"/>
    <property type="match status" value="1"/>
</dbReference>
<dbReference type="Proteomes" id="UP001620514">
    <property type="component" value="Unassembled WGS sequence"/>
</dbReference>
<proteinExistence type="inferred from homology"/>
<comment type="similarity">
    <text evidence="1">Belongs to the LysR transcriptional regulatory family.</text>
</comment>
<evidence type="ECO:0000256" key="2">
    <source>
        <dbReference type="ARBA" id="ARBA00023015"/>
    </source>
</evidence>
<dbReference type="EMBL" id="JBIYDN010000011">
    <property type="protein sequence ID" value="MFK4443880.1"/>
    <property type="molecule type" value="Genomic_DNA"/>
</dbReference>
<evidence type="ECO:0000256" key="4">
    <source>
        <dbReference type="ARBA" id="ARBA00023163"/>
    </source>
</evidence>
<organism evidence="6 7">
    <name type="scientific">Caballeronia udeis</name>
    <dbReference type="NCBI Taxonomy" id="1232866"/>
    <lineage>
        <taxon>Bacteria</taxon>
        <taxon>Pseudomonadati</taxon>
        <taxon>Pseudomonadota</taxon>
        <taxon>Betaproteobacteria</taxon>
        <taxon>Burkholderiales</taxon>
        <taxon>Burkholderiaceae</taxon>
        <taxon>Caballeronia</taxon>
    </lineage>
</organism>
<dbReference type="Pfam" id="PF00126">
    <property type="entry name" value="HTH_1"/>
    <property type="match status" value="1"/>
</dbReference>
<name>A0ABW8MJN1_9BURK</name>
<dbReference type="InterPro" id="IPR036390">
    <property type="entry name" value="WH_DNA-bd_sf"/>
</dbReference>
<dbReference type="RefSeq" id="WP_404608752.1">
    <property type="nucleotide sequence ID" value="NZ_JBIYDN010000011.1"/>
</dbReference>
<dbReference type="Gene3D" id="3.40.190.10">
    <property type="entry name" value="Periplasmic binding protein-like II"/>
    <property type="match status" value="2"/>
</dbReference>
<keyword evidence="7" id="KW-1185">Reference proteome</keyword>
<evidence type="ECO:0000256" key="3">
    <source>
        <dbReference type="ARBA" id="ARBA00023125"/>
    </source>
</evidence>
<dbReference type="InterPro" id="IPR036388">
    <property type="entry name" value="WH-like_DNA-bd_sf"/>
</dbReference>